<feature type="transmembrane region" description="Helical" evidence="7">
    <location>
        <begin position="149"/>
        <end position="171"/>
    </location>
</feature>
<keyword evidence="10" id="KW-1185">Reference proteome</keyword>
<proteinExistence type="inferred from homology"/>
<dbReference type="PANTHER" id="PTHR32322:SF18">
    <property type="entry name" value="S-ADENOSYLMETHIONINE_S-ADENOSYLHOMOCYSTEINE TRANSPORTER"/>
    <property type="match status" value="1"/>
</dbReference>
<dbReference type="Proteomes" id="UP001524502">
    <property type="component" value="Unassembled WGS sequence"/>
</dbReference>
<feature type="domain" description="EamA" evidence="8">
    <location>
        <begin position="153"/>
        <end position="294"/>
    </location>
</feature>
<evidence type="ECO:0000256" key="2">
    <source>
        <dbReference type="ARBA" id="ARBA00007362"/>
    </source>
</evidence>
<feature type="transmembrane region" description="Helical" evidence="7">
    <location>
        <begin position="124"/>
        <end position="143"/>
    </location>
</feature>
<feature type="transmembrane region" description="Helical" evidence="7">
    <location>
        <begin position="183"/>
        <end position="201"/>
    </location>
</feature>
<organism evidence="9 10">
    <name type="scientific">Anaerovorax odorimutans</name>
    <dbReference type="NCBI Taxonomy" id="109327"/>
    <lineage>
        <taxon>Bacteria</taxon>
        <taxon>Bacillati</taxon>
        <taxon>Bacillota</taxon>
        <taxon>Clostridia</taxon>
        <taxon>Peptostreptococcales</taxon>
        <taxon>Anaerovoracaceae</taxon>
        <taxon>Anaerovorax</taxon>
    </lineage>
</organism>
<evidence type="ECO:0000256" key="1">
    <source>
        <dbReference type="ARBA" id="ARBA00004651"/>
    </source>
</evidence>
<feature type="transmembrane region" description="Helical" evidence="7">
    <location>
        <begin position="278"/>
        <end position="296"/>
    </location>
</feature>
<feature type="domain" description="EamA" evidence="8">
    <location>
        <begin position="8"/>
        <end position="140"/>
    </location>
</feature>
<comment type="similarity">
    <text evidence="2">Belongs to the EamA transporter family.</text>
</comment>
<evidence type="ECO:0000259" key="8">
    <source>
        <dbReference type="Pfam" id="PF00892"/>
    </source>
</evidence>
<dbReference type="SUPFAM" id="SSF103481">
    <property type="entry name" value="Multidrug resistance efflux transporter EmrE"/>
    <property type="match status" value="2"/>
</dbReference>
<dbReference type="InterPro" id="IPR050638">
    <property type="entry name" value="AA-Vitamin_Transporters"/>
</dbReference>
<feature type="transmembrane region" description="Helical" evidence="7">
    <location>
        <begin position="221"/>
        <end position="242"/>
    </location>
</feature>
<evidence type="ECO:0000256" key="6">
    <source>
        <dbReference type="ARBA" id="ARBA00023136"/>
    </source>
</evidence>
<evidence type="ECO:0000256" key="5">
    <source>
        <dbReference type="ARBA" id="ARBA00022989"/>
    </source>
</evidence>
<keyword evidence="6 7" id="KW-0472">Membrane</keyword>
<evidence type="ECO:0000256" key="4">
    <source>
        <dbReference type="ARBA" id="ARBA00022692"/>
    </source>
</evidence>
<keyword evidence="4 7" id="KW-0812">Transmembrane</keyword>
<dbReference type="PANTHER" id="PTHR32322">
    <property type="entry name" value="INNER MEMBRANE TRANSPORTER"/>
    <property type="match status" value="1"/>
</dbReference>
<comment type="subcellular location">
    <subcellularLocation>
        <location evidence="1">Cell membrane</location>
        <topology evidence="1">Multi-pass membrane protein</topology>
    </subcellularLocation>
</comment>
<feature type="transmembrane region" description="Helical" evidence="7">
    <location>
        <begin position="12"/>
        <end position="35"/>
    </location>
</feature>
<dbReference type="InterPro" id="IPR000620">
    <property type="entry name" value="EamA_dom"/>
</dbReference>
<comment type="caution">
    <text evidence="9">The sequence shown here is derived from an EMBL/GenBank/DDBJ whole genome shotgun (WGS) entry which is preliminary data.</text>
</comment>
<keyword evidence="5 7" id="KW-1133">Transmembrane helix</keyword>
<dbReference type="EMBL" id="JANFXK010000016">
    <property type="protein sequence ID" value="MCQ4637761.1"/>
    <property type="molecule type" value="Genomic_DNA"/>
</dbReference>
<protein>
    <submittedName>
        <fullName evidence="9">DMT family transporter</fullName>
    </submittedName>
</protein>
<feature type="transmembrane region" description="Helical" evidence="7">
    <location>
        <begin position="41"/>
        <end position="60"/>
    </location>
</feature>
<gene>
    <name evidence="9" type="ORF">NE619_13585</name>
</gene>
<keyword evidence="3" id="KW-1003">Cell membrane</keyword>
<dbReference type="RefSeq" id="WP_256132945.1">
    <property type="nucleotide sequence ID" value="NZ_JANFXK010000016.1"/>
</dbReference>
<dbReference type="Pfam" id="PF00892">
    <property type="entry name" value="EamA"/>
    <property type="match status" value="2"/>
</dbReference>
<evidence type="ECO:0000256" key="7">
    <source>
        <dbReference type="SAM" id="Phobius"/>
    </source>
</evidence>
<sequence length="306" mass="32911">MDQKNTVKGYGAAILFSVLVGFSFLGVKTCVPLASSLQILMHRYNFALLALVILMVLRVAKIDLRGKPKKNLLLTAGFYVGFMVLQVIGLFFATSIEGSIIFAIIPIIAKIIASLFLGEKSTVLQNIFVCLTVAALIVMIIMGSTSVTFNVGGAILLILSSISMAISNVFMRYVRDQYKPIEISAAIIIGGCVIFNLAFLVQGLFNGTLHTYFQPFSHPEFIIATAYLGIGCILLSAQLMSYSLSKMEAVKATIFGNVSTAISIIAGVVVLGEPLLPYHIICTILIIVGVVGLSVSGKKKEETDEI</sequence>
<evidence type="ECO:0000313" key="9">
    <source>
        <dbReference type="EMBL" id="MCQ4637761.1"/>
    </source>
</evidence>
<dbReference type="Gene3D" id="1.10.3730.20">
    <property type="match status" value="1"/>
</dbReference>
<name>A0ABT1RRD4_9FIRM</name>
<evidence type="ECO:0000256" key="3">
    <source>
        <dbReference type="ARBA" id="ARBA00022475"/>
    </source>
</evidence>
<feature type="transmembrane region" description="Helical" evidence="7">
    <location>
        <begin position="72"/>
        <end position="93"/>
    </location>
</feature>
<feature type="transmembrane region" description="Helical" evidence="7">
    <location>
        <begin position="254"/>
        <end position="272"/>
    </location>
</feature>
<feature type="transmembrane region" description="Helical" evidence="7">
    <location>
        <begin position="99"/>
        <end position="117"/>
    </location>
</feature>
<dbReference type="InterPro" id="IPR037185">
    <property type="entry name" value="EmrE-like"/>
</dbReference>
<evidence type="ECO:0000313" key="10">
    <source>
        <dbReference type="Proteomes" id="UP001524502"/>
    </source>
</evidence>
<accession>A0ABT1RRD4</accession>
<reference evidence="9 10" key="1">
    <citation type="submission" date="2022-06" db="EMBL/GenBank/DDBJ databases">
        <title>Isolation of gut microbiota from human fecal samples.</title>
        <authorList>
            <person name="Pamer E.G."/>
            <person name="Barat B."/>
            <person name="Waligurski E."/>
            <person name="Medina S."/>
            <person name="Paddock L."/>
            <person name="Mostad J."/>
        </authorList>
    </citation>
    <scope>NUCLEOTIDE SEQUENCE [LARGE SCALE GENOMIC DNA]</scope>
    <source>
        <strain evidence="9 10">SL.3.17</strain>
    </source>
</reference>